<proteinExistence type="inferred from homology"/>
<evidence type="ECO:0000256" key="1">
    <source>
        <dbReference type="ARBA" id="ARBA00010790"/>
    </source>
</evidence>
<dbReference type="Gene3D" id="3.50.50.60">
    <property type="entry name" value="FAD/NAD(P)-binding domain"/>
    <property type="match status" value="1"/>
</dbReference>
<gene>
    <name evidence="2" type="primary">SDH</name>
</gene>
<dbReference type="EMBL" id="GALX01007163">
    <property type="protein sequence ID" value="JAB61303.1"/>
    <property type="molecule type" value="Transcribed_RNA"/>
</dbReference>
<dbReference type="GO" id="GO:0016491">
    <property type="term" value="F:oxidoreductase activity"/>
    <property type="evidence" value="ECO:0007669"/>
    <property type="project" value="TreeGrafter"/>
</dbReference>
<accession>V5GLP9</accession>
<dbReference type="Gene3D" id="3.30.560.10">
    <property type="entry name" value="Glucose Oxidase, domain 3"/>
    <property type="match status" value="1"/>
</dbReference>
<protein>
    <submittedName>
        <fullName evidence="2">L-sorbose 1-dehydrogenase</fullName>
    </submittedName>
</protein>
<dbReference type="InterPro" id="IPR012132">
    <property type="entry name" value="GMC_OxRdtase"/>
</dbReference>
<sequence length="112" mass="12299">VLASGPINNAKLLLMSGVGPRNYLESKGIPVVADVPAVGKNLLFHITLPLYVSLEPPPDHPRDHYTELELIGDVFDYLMYRSGNLSHVGLNHMVTYISTKRTGITLPNLAIH</sequence>
<organism evidence="2">
    <name type="scientific">Anoplophora glabripennis</name>
    <name type="common">Asian longhorn beetle</name>
    <name type="synonym">Anoplophora nobilis</name>
    <dbReference type="NCBI Taxonomy" id="217634"/>
    <lineage>
        <taxon>Eukaryota</taxon>
        <taxon>Metazoa</taxon>
        <taxon>Ecdysozoa</taxon>
        <taxon>Arthropoda</taxon>
        <taxon>Hexapoda</taxon>
        <taxon>Insecta</taxon>
        <taxon>Pterygota</taxon>
        <taxon>Neoptera</taxon>
        <taxon>Endopterygota</taxon>
        <taxon>Coleoptera</taxon>
        <taxon>Polyphaga</taxon>
        <taxon>Cucujiformia</taxon>
        <taxon>Chrysomeloidea</taxon>
        <taxon>Cerambycidae</taxon>
        <taxon>Lamiinae</taxon>
        <taxon>Lamiini</taxon>
        <taxon>Anoplophora</taxon>
    </lineage>
</organism>
<dbReference type="SUPFAM" id="SSF51905">
    <property type="entry name" value="FAD/NAD(P)-binding domain"/>
    <property type="match status" value="1"/>
</dbReference>
<reference evidence="2" key="1">
    <citation type="submission" date="2013-07" db="EMBL/GenBank/DDBJ databases">
        <title>Midgut Transcriptome Profiling of Anoplphora glabripennis, a Lignocellulose Degrading, Wood-Boring Cerambycid.</title>
        <authorList>
            <person name="Scully E.D."/>
            <person name="Hoover K."/>
            <person name="Carlson J.E."/>
            <person name="Tien M."/>
            <person name="Geib S.M."/>
        </authorList>
    </citation>
    <scope>NUCLEOTIDE SEQUENCE</scope>
</reference>
<dbReference type="PANTHER" id="PTHR11552">
    <property type="entry name" value="GLUCOSE-METHANOL-CHOLINE GMC OXIDOREDUCTASE"/>
    <property type="match status" value="1"/>
</dbReference>
<dbReference type="InterPro" id="IPR036188">
    <property type="entry name" value="FAD/NAD-bd_sf"/>
</dbReference>
<comment type="similarity">
    <text evidence="1">Belongs to the GMC oxidoreductase family.</text>
</comment>
<evidence type="ECO:0000313" key="2">
    <source>
        <dbReference type="EMBL" id="JAB61303.1"/>
    </source>
</evidence>
<dbReference type="AlphaFoldDB" id="V5GLP9"/>
<feature type="non-terminal residue" evidence="2">
    <location>
        <position position="1"/>
    </location>
</feature>
<name>V5GLP9_ANOGL</name>
<dbReference type="PANTHER" id="PTHR11552:SF147">
    <property type="entry name" value="CHOLINE DEHYDROGENASE, MITOCHONDRIAL"/>
    <property type="match status" value="1"/>
</dbReference>
<dbReference type="GO" id="GO:0050660">
    <property type="term" value="F:flavin adenine dinucleotide binding"/>
    <property type="evidence" value="ECO:0007669"/>
    <property type="project" value="InterPro"/>
</dbReference>
<feature type="non-terminal residue" evidence="2">
    <location>
        <position position="112"/>
    </location>
</feature>